<protein>
    <recommendedName>
        <fullName evidence="1">Type I restriction enzyme R protein N-terminal domain-containing protein</fullName>
    </recommendedName>
</protein>
<dbReference type="Proteomes" id="UP000001491">
    <property type="component" value="Chromosome"/>
</dbReference>
<evidence type="ECO:0000313" key="3">
    <source>
        <dbReference type="Proteomes" id="UP000001491"/>
    </source>
</evidence>
<dbReference type="HOGENOM" id="CLU_735324_0_0_14"/>
<feature type="domain" description="Type I restriction enzyme R protein N-terminal" evidence="1">
    <location>
        <begin position="19"/>
        <end position="123"/>
    </location>
</feature>
<reference evidence="3" key="1">
    <citation type="journal article" date="2009" name="BMC Bioinformatics">
        <title>The Mycoplasma conjunctivae genome sequencing, annotation and analysis.</title>
        <authorList>
            <person name="Calderon-Copete S.P."/>
            <person name="Wigger G."/>
            <person name="Wunderlin C."/>
            <person name="Schmidheini T."/>
            <person name="Frey J."/>
            <person name="Quail M.A."/>
            <person name="Falquet L."/>
        </authorList>
    </citation>
    <scope>NUCLEOTIDE SEQUENCE [LARGE SCALE GENOMIC DNA]</scope>
    <source>
        <strain evidence="3">ATCC 25834 / NCTC 10147 / HRC/581</strain>
    </source>
</reference>
<sequence>MSKWNTVVKHFNANLESSESEIQKLWVDIFTEIFGYGKLQGNIRTNLAISIGSGRNIKPDIVLRREGKNVCLIELKQETIKLSPKIENQLFSYLKQTKIKIGLIISDKIYLYSYQYDKNDSEQLRFEIPFVDNNIDGEFLINLLSYKSFDDKAITQFIEEKINHISKVKDIISVLSKNFVLNVLKDYFNNQYNHLEIEDALNSIEIQINAKHNILNKIQQIKQLEAKSEVPKQDLFFEKVNKKEDIFTKIDLDILKENGRKKAIYIRKFLKEHQYVDDSFIINFATVNKNKKKYWLEPKQEVLKSNWLFILDDNVESRLYIFKILDNDIANEKFYLRHKGKLTFLELTIMHKDSKFLCYPGKLDFTKWLVKTIDYK</sequence>
<accession>C5J775</accession>
<gene>
    <name evidence="2" type="ordered locus">MCJ_006440</name>
</gene>
<evidence type="ECO:0000313" key="2">
    <source>
        <dbReference type="EMBL" id="CAT05338.1"/>
    </source>
</evidence>
<dbReference type="AlphaFoldDB" id="C5J775"/>
<dbReference type="InterPro" id="IPR029464">
    <property type="entry name" value="HSDR_N"/>
</dbReference>
<dbReference type="EMBL" id="FM864216">
    <property type="protein sequence ID" value="CAT05338.1"/>
    <property type="molecule type" value="Genomic_DNA"/>
</dbReference>
<name>C5J775_MESCH</name>
<evidence type="ECO:0000259" key="1">
    <source>
        <dbReference type="Pfam" id="PF13588"/>
    </source>
</evidence>
<dbReference type="Pfam" id="PF13588">
    <property type="entry name" value="HSDR_N_2"/>
    <property type="match status" value="1"/>
</dbReference>
<keyword evidence="3" id="KW-1185">Reference proteome</keyword>
<dbReference type="eggNOG" id="COG4748">
    <property type="taxonomic scope" value="Bacteria"/>
</dbReference>
<organism evidence="2 3">
    <name type="scientific">Mesomycoplasma conjunctivae (strain ATCC 25834 / NCTC 10147 / HRC/581)</name>
    <name type="common">Mycoplasma conjunctivae</name>
    <dbReference type="NCBI Taxonomy" id="572263"/>
    <lineage>
        <taxon>Bacteria</taxon>
        <taxon>Bacillati</taxon>
        <taxon>Mycoplasmatota</taxon>
        <taxon>Mycoplasmoidales</taxon>
        <taxon>Metamycoplasmataceae</taxon>
        <taxon>Mesomycoplasma</taxon>
    </lineage>
</organism>
<dbReference type="KEGG" id="mco:MCJ_006440"/>
<proteinExistence type="predicted"/>